<dbReference type="Gene3D" id="3.60.21.10">
    <property type="match status" value="1"/>
</dbReference>
<dbReference type="CDD" id="cd00841">
    <property type="entry name" value="MPP_YfcE"/>
    <property type="match status" value="1"/>
</dbReference>
<evidence type="ECO:0000256" key="1">
    <source>
        <dbReference type="ARBA" id="ARBA00008950"/>
    </source>
</evidence>
<feature type="domain" description="Calcineurin-like phosphoesterase" evidence="3">
    <location>
        <begin position="1"/>
        <end position="145"/>
    </location>
</feature>
<dbReference type="PANTHER" id="PTHR11124">
    <property type="entry name" value="VACUOLAR SORTING PROTEIN VPS29"/>
    <property type="match status" value="1"/>
</dbReference>
<name>E6TZT1_EVAC2</name>
<dbReference type="InterPro" id="IPR041802">
    <property type="entry name" value="MPP_YfcE"/>
</dbReference>
<evidence type="ECO:0000259" key="3">
    <source>
        <dbReference type="Pfam" id="PF12850"/>
    </source>
</evidence>
<comment type="similarity">
    <text evidence="1 2">Belongs to the metallophosphoesterase superfamily. YfcE family.</text>
</comment>
<dbReference type="RefSeq" id="WP_013489718.1">
    <property type="nucleotide sequence ID" value="NC_014829.1"/>
</dbReference>
<sequence length="169" mass="18856">MRALIMSDSHGWEQEMQAVIDRHEKKVDAIIHCGDSELSKSSPLLKNVHIVKGNCDFGGDFPEELTIDVQGTKVFVAHGHLLNVKMNEMNLIYKSQETGANIVCFGHTHIPVAFEQNGVIIINPGSIRLPRQYPLGTYVIVETSDEGTSVNYYSVDGMPQEKLNKTFLK</sequence>
<evidence type="ECO:0000313" key="4">
    <source>
        <dbReference type="EMBL" id="ADU31387.1"/>
    </source>
</evidence>
<dbReference type="EC" id="3.1.4.-" evidence="2"/>
<dbReference type="GO" id="GO:0016787">
    <property type="term" value="F:hydrolase activity"/>
    <property type="evidence" value="ECO:0007669"/>
    <property type="project" value="UniProtKB-UniRule"/>
</dbReference>
<dbReference type="Pfam" id="PF12850">
    <property type="entry name" value="Metallophos_2"/>
    <property type="match status" value="1"/>
</dbReference>
<dbReference type="HOGENOM" id="CLU_063749_2_0_9"/>
<gene>
    <name evidence="4" type="ordered locus">Bcell_3145</name>
</gene>
<dbReference type="eggNOG" id="COG0622">
    <property type="taxonomic scope" value="Bacteria"/>
</dbReference>
<comment type="cofactor">
    <cofactor evidence="2">
        <name>a divalent metal cation</name>
        <dbReference type="ChEBI" id="CHEBI:60240"/>
    </cofactor>
</comment>
<dbReference type="NCBIfam" id="TIGR00040">
    <property type="entry name" value="yfcE"/>
    <property type="match status" value="1"/>
</dbReference>
<proteinExistence type="inferred from homology"/>
<dbReference type="OrthoDB" id="9800565at2"/>
<dbReference type="STRING" id="649639.Bcell_3145"/>
<dbReference type="Proteomes" id="UP000001401">
    <property type="component" value="Chromosome"/>
</dbReference>
<evidence type="ECO:0000256" key="2">
    <source>
        <dbReference type="RuleBase" id="RU362039"/>
    </source>
</evidence>
<dbReference type="SUPFAM" id="SSF56300">
    <property type="entry name" value="Metallo-dependent phosphatases"/>
    <property type="match status" value="1"/>
</dbReference>
<dbReference type="GO" id="GO:0046872">
    <property type="term" value="F:metal ion binding"/>
    <property type="evidence" value="ECO:0007669"/>
    <property type="project" value="UniProtKB-KW"/>
</dbReference>
<protein>
    <recommendedName>
        <fullName evidence="2">Phosphoesterase</fullName>
        <ecNumber evidence="2">3.1.4.-</ecNumber>
    </recommendedName>
</protein>
<evidence type="ECO:0000313" key="5">
    <source>
        <dbReference type="Proteomes" id="UP000001401"/>
    </source>
</evidence>
<dbReference type="EMBL" id="CP002394">
    <property type="protein sequence ID" value="ADU31387.1"/>
    <property type="molecule type" value="Genomic_DNA"/>
</dbReference>
<dbReference type="InterPro" id="IPR024654">
    <property type="entry name" value="Calcineurin-like_PHP_lpxH"/>
</dbReference>
<dbReference type="InterPro" id="IPR029052">
    <property type="entry name" value="Metallo-depent_PP-like"/>
</dbReference>
<reference evidence="4 5" key="1">
    <citation type="submission" date="2010-12" db="EMBL/GenBank/DDBJ databases">
        <title>Complete sequence of Bacillus cellulosilyticus DSM 2522.</title>
        <authorList>
            <consortium name="US DOE Joint Genome Institute"/>
            <person name="Lucas S."/>
            <person name="Copeland A."/>
            <person name="Lapidus A."/>
            <person name="Cheng J.-F."/>
            <person name="Bruce D."/>
            <person name="Goodwin L."/>
            <person name="Pitluck S."/>
            <person name="Chertkov O."/>
            <person name="Detter J.C."/>
            <person name="Han C."/>
            <person name="Tapia R."/>
            <person name="Land M."/>
            <person name="Hauser L."/>
            <person name="Jeffries C."/>
            <person name="Kyrpides N."/>
            <person name="Ivanova N."/>
            <person name="Mikhailova N."/>
            <person name="Brumm P."/>
            <person name="Mead D."/>
            <person name="Woyke T."/>
        </authorList>
    </citation>
    <scope>NUCLEOTIDE SEQUENCE [LARGE SCALE GENOMIC DNA]</scope>
    <source>
        <strain evidence="5">ATCC 21833 / DSM 2522 / FERM P-1141 / JCM 9156 / N-4</strain>
    </source>
</reference>
<dbReference type="AlphaFoldDB" id="E6TZT1"/>
<dbReference type="KEGG" id="bco:Bcell_3145"/>
<organism evidence="4 5">
    <name type="scientific">Evansella cellulosilytica (strain ATCC 21833 / DSM 2522 / FERM P-1141 / JCM 9156 / N-4)</name>
    <name type="common">Bacillus cellulosilyticus</name>
    <dbReference type="NCBI Taxonomy" id="649639"/>
    <lineage>
        <taxon>Bacteria</taxon>
        <taxon>Bacillati</taxon>
        <taxon>Bacillota</taxon>
        <taxon>Bacilli</taxon>
        <taxon>Bacillales</taxon>
        <taxon>Bacillaceae</taxon>
        <taxon>Evansella</taxon>
    </lineage>
</organism>
<keyword evidence="5" id="KW-1185">Reference proteome</keyword>
<keyword evidence="2" id="KW-0479">Metal-binding</keyword>
<dbReference type="InterPro" id="IPR000979">
    <property type="entry name" value="Phosphodiesterase_MJ0936/Vps29"/>
</dbReference>
<accession>E6TZT1</accession>